<dbReference type="InterPro" id="IPR001647">
    <property type="entry name" value="HTH_TetR"/>
</dbReference>
<dbReference type="Gene3D" id="1.10.357.10">
    <property type="entry name" value="Tetracycline Repressor, domain 2"/>
    <property type="match status" value="1"/>
</dbReference>
<keyword evidence="7" id="KW-1185">Reference proteome</keyword>
<keyword evidence="2 4" id="KW-0238">DNA-binding</keyword>
<sequence length="193" mass="20377">MEDMARPVLHDDSLKERLLDTTADLVHRMGPARVTLREVAAEAGTSTTAVYSLFGGKSQLLTAVVDNGFRSFGDAQRSASGGGLRGLGLAYREWALEHPTLYRLMFGGTLAAYVDCSPTPAVASDAMAPLIEAVTSAQNAGAIRDLPTETVAVAIWGQVHGLVSLQLAELGAPGTDWDAFYSEAIDAIARGWA</sequence>
<dbReference type="InterPro" id="IPR025996">
    <property type="entry name" value="MT1864/Rv1816-like_C"/>
</dbReference>
<feature type="DNA-binding region" description="H-T-H motif" evidence="4">
    <location>
        <begin position="35"/>
        <end position="54"/>
    </location>
</feature>
<evidence type="ECO:0000256" key="4">
    <source>
        <dbReference type="PROSITE-ProRule" id="PRU00335"/>
    </source>
</evidence>
<dbReference type="SUPFAM" id="SSF48498">
    <property type="entry name" value="Tetracyclin repressor-like, C-terminal domain"/>
    <property type="match status" value="1"/>
</dbReference>
<comment type="caution">
    <text evidence="6">The sequence shown here is derived from an EMBL/GenBank/DDBJ whole genome shotgun (WGS) entry which is preliminary data.</text>
</comment>
<evidence type="ECO:0000313" key="7">
    <source>
        <dbReference type="Proteomes" id="UP000295511"/>
    </source>
</evidence>
<name>A0A4R5K832_9MICC</name>
<dbReference type="Pfam" id="PF00440">
    <property type="entry name" value="TetR_N"/>
    <property type="match status" value="1"/>
</dbReference>
<evidence type="ECO:0000256" key="3">
    <source>
        <dbReference type="ARBA" id="ARBA00023163"/>
    </source>
</evidence>
<feature type="domain" description="HTH tetR-type" evidence="5">
    <location>
        <begin position="12"/>
        <end position="72"/>
    </location>
</feature>
<dbReference type="OrthoDB" id="4709966at2"/>
<protein>
    <submittedName>
        <fullName evidence="6">TetR/AcrR family transcriptional regulator</fullName>
    </submittedName>
</protein>
<dbReference type="AlphaFoldDB" id="A0A4R5K832"/>
<dbReference type="InterPro" id="IPR009057">
    <property type="entry name" value="Homeodomain-like_sf"/>
</dbReference>
<proteinExistence type="predicted"/>
<dbReference type="Proteomes" id="UP000295511">
    <property type="component" value="Unassembled WGS sequence"/>
</dbReference>
<keyword evidence="1" id="KW-0805">Transcription regulation</keyword>
<dbReference type="Pfam" id="PF13305">
    <property type="entry name" value="TetR_C_33"/>
    <property type="match status" value="1"/>
</dbReference>
<evidence type="ECO:0000256" key="1">
    <source>
        <dbReference type="ARBA" id="ARBA00023015"/>
    </source>
</evidence>
<dbReference type="PANTHER" id="PTHR30055:SF209">
    <property type="entry name" value="POSSIBLE TRANSCRIPTIONAL REGULATORY PROTEIN (PROBABLY TETR-FAMILY)"/>
    <property type="match status" value="1"/>
</dbReference>
<keyword evidence="3" id="KW-0804">Transcription</keyword>
<evidence type="ECO:0000313" key="6">
    <source>
        <dbReference type="EMBL" id="TDF91076.1"/>
    </source>
</evidence>
<dbReference type="SUPFAM" id="SSF46689">
    <property type="entry name" value="Homeodomain-like"/>
    <property type="match status" value="1"/>
</dbReference>
<evidence type="ECO:0000259" key="5">
    <source>
        <dbReference type="PROSITE" id="PS50977"/>
    </source>
</evidence>
<dbReference type="PANTHER" id="PTHR30055">
    <property type="entry name" value="HTH-TYPE TRANSCRIPTIONAL REGULATOR RUTR"/>
    <property type="match status" value="1"/>
</dbReference>
<dbReference type="GO" id="GO:0003700">
    <property type="term" value="F:DNA-binding transcription factor activity"/>
    <property type="evidence" value="ECO:0007669"/>
    <property type="project" value="TreeGrafter"/>
</dbReference>
<reference evidence="6 7" key="1">
    <citation type="submission" date="2019-03" db="EMBL/GenBank/DDBJ databases">
        <title>Whole genome sequence of Arthrobacter sp JH1-1.</title>
        <authorList>
            <person name="Trinh H.N."/>
        </authorList>
    </citation>
    <scope>NUCLEOTIDE SEQUENCE [LARGE SCALE GENOMIC DNA]</scope>
    <source>
        <strain evidence="6 7">JH1-1</strain>
    </source>
</reference>
<evidence type="ECO:0000256" key="2">
    <source>
        <dbReference type="ARBA" id="ARBA00023125"/>
    </source>
</evidence>
<dbReference type="InterPro" id="IPR050109">
    <property type="entry name" value="HTH-type_TetR-like_transc_reg"/>
</dbReference>
<dbReference type="GO" id="GO:0000976">
    <property type="term" value="F:transcription cis-regulatory region binding"/>
    <property type="evidence" value="ECO:0007669"/>
    <property type="project" value="TreeGrafter"/>
</dbReference>
<dbReference type="EMBL" id="SMRU01000033">
    <property type="protein sequence ID" value="TDF91076.1"/>
    <property type="molecule type" value="Genomic_DNA"/>
</dbReference>
<dbReference type="InterPro" id="IPR036271">
    <property type="entry name" value="Tet_transcr_reg_TetR-rel_C_sf"/>
</dbReference>
<gene>
    <name evidence="6" type="ORF">E1809_21685</name>
</gene>
<accession>A0A4R5K832</accession>
<organism evidence="6 7">
    <name type="scientific">Arthrobacter terricola</name>
    <dbReference type="NCBI Taxonomy" id="2547396"/>
    <lineage>
        <taxon>Bacteria</taxon>
        <taxon>Bacillati</taxon>
        <taxon>Actinomycetota</taxon>
        <taxon>Actinomycetes</taxon>
        <taxon>Micrococcales</taxon>
        <taxon>Micrococcaceae</taxon>
        <taxon>Arthrobacter</taxon>
    </lineage>
</organism>
<dbReference type="PROSITE" id="PS50977">
    <property type="entry name" value="HTH_TETR_2"/>
    <property type="match status" value="1"/>
</dbReference>